<dbReference type="SUPFAM" id="SSF53955">
    <property type="entry name" value="Lysozyme-like"/>
    <property type="match status" value="1"/>
</dbReference>
<evidence type="ECO:0000256" key="2">
    <source>
        <dbReference type="SAM" id="SignalP"/>
    </source>
</evidence>
<comment type="similarity">
    <text evidence="1">Belongs to the transglycosylase Slt family.</text>
</comment>
<dbReference type="CDD" id="cd16896">
    <property type="entry name" value="LT_Slt70-like"/>
    <property type="match status" value="1"/>
</dbReference>
<proteinExistence type="inferred from homology"/>
<dbReference type="Proteomes" id="UP000179037">
    <property type="component" value="Unassembled WGS sequence"/>
</dbReference>
<reference evidence="4 5" key="1">
    <citation type="journal article" date="2016" name="Nat. Commun.">
        <title>Thousands of microbial genomes shed light on interconnected biogeochemical processes in an aquifer system.</title>
        <authorList>
            <person name="Anantharaman K."/>
            <person name="Brown C.T."/>
            <person name="Hug L.A."/>
            <person name="Sharon I."/>
            <person name="Castelle C.J."/>
            <person name="Probst A.J."/>
            <person name="Thomas B.C."/>
            <person name="Singh A."/>
            <person name="Wilkins M.J."/>
            <person name="Karaoz U."/>
            <person name="Brodie E.L."/>
            <person name="Williams K.H."/>
            <person name="Hubbard S.S."/>
            <person name="Banfield J.F."/>
        </authorList>
    </citation>
    <scope>NUCLEOTIDE SEQUENCE [LARGE SCALE GENOMIC DNA]</scope>
</reference>
<evidence type="ECO:0000256" key="1">
    <source>
        <dbReference type="ARBA" id="ARBA00007734"/>
    </source>
</evidence>
<dbReference type="PROSITE" id="PS00922">
    <property type="entry name" value="TRANSGLYCOSYLASE"/>
    <property type="match status" value="1"/>
</dbReference>
<evidence type="ECO:0000259" key="3">
    <source>
        <dbReference type="Pfam" id="PF01464"/>
    </source>
</evidence>
<comment type="caution">
    <text evidence="4">The sequence shown here is derived from an EMBL/GenBank/DDBJ whole genome shotgun (WGS) entry which is preliminary data.</text>
</comment>
<dbReference type="InterPro" id="IPR008258">
    <property type="entry name" value="Transglycosylase_SLT_dom_1"/>
</dbReference>
<dbReference type="PANTHER" id="PTHR37423">
    <property type="entry name" value="SOLUBLE LYTIC MUREIN TRANSGLYCOSYLASE-RELATED"/>
    <property type="match status" value="1"/>
</dbReference>
<feature type="chain" id="PRO_5009526866" description="Transglycosylase SLT domain-containing protein" evidence="2">
    <location>
        <begin position="31"/>
        <end position="223"/>
    </location>
</feature>
<dbReference type="STRING" id="1817768.A3A87_04315"/>
<dbReference type="GO" id="GO:0016020">
    <property type="term" value="C:membrane"/>
    <property type="evidence" value="ECO:0007669"/>
    <property type="project" value="InterPro"/>
</dbReference>
<dbReference type="GO" id="GO:0000270">
    <property type="term" value="P:peptidoglycan metabolic process"/>
    <property type="evidence" value="ECO:0007669"/>
    <property type="project" value="InterPro"/>
</dbReference>
<dbReference type="PANTHER" id="PTHR37423:SF2">
    <property type="entry name" value="MEMBRANE-BOUND LYTIC MUREIN TRANSGLYCOSYLASE C"/>
    <property type="match status" value="1"/>
</dbReference>
<keyword evidence="2" id="KW-0732">Signal</keyword>
<dbReference type="InterPro" id="IPR000189">
    <property type="entry name" value="Transglyc_AS"/>
</dbReference>
<name>A0A1F6TWD4_9PROT</name>
<dbReference type="Pfam" id="PF01464">
    <property type="entry name" value="SLT"/>
    <property type="match status" value="1"/>
</dbReference>
<evidence type="ECO:0000313" key="5">
    <source>
        <dbReference type="Proteomes" id="UP000179037"/>
    </source>
</evidence>
<feature type="domain" description="Transglycosylase SLT" evidence="3">
    <location>
        <begin position="88"/>
        <end position="195"/>
    </location>
</feature>
<accession>A0A1F6TWD4</accession>
<organism evidence="4 5">
    <name type="scientific">Candidatus Muproteobacteria bacterium RIFCSPLOWO2_01_FULL_60_18</name>
    <dbReference type="NCBI Taxonomy" id="1817768"/>
    <lineage>
        <taxon>Bacteria</taxon>
        <taxon>Pseudomonadati</taxon>
        <taxon>Pseudomonadota</taxon>
        <taxon>Candidatus Muproteobacteria</taxon>
    </lineage>
</organism>
<gene>
    <name evidence="4" type="ORF">A3A87_04315</name>
</gene>
<dbReference type="AlphaFoldDB" id="A0A1F6TWD4"/>
<evidence type="ECO:0000313" key="4">
    <source>
        <dbReference type="EMBL" id="OGI49427.1"/>
    </source>
</evidence>
<dbReference type="Gene3D" id="1.10.530.10">
    <property type="match status" value="1"/>
</dbReference>
<sequence>MRISRLPLAGKSAIALGLLAMFAVSSVARAEVYVYEMPDGSRMITDHPINAKHSRVVRVTPDVMGAGKLASQKNSPVFREEASTYDRLIRRYADEHGVEFALVKAVMQVESSFNPYAVSHKGARGLMQMMPETASRYGVRDIYNPHENIRAGVQHLKYLSEMFNNKLYLVIAAYNAGENAVKQYQGIPPYEETQNYVRKVLQYKRQYTPRYRYTTLAANPPGG</sequence>
<feature type="signal peptide" evidence="2">
    <location>
        <begin position="1"/>
        <end position="30"/>
    </location>
</feature>
<dbReference type="InterPro" id="IPR023346">
    <property type="entry name" value="Lysozyme-like_dom_sf"/>
</dbReference>
<dbReference type="EMBL" id="MFTC01000099">
    <property type="protein sequence ID" value="OGI49427.1"/>
    <property type="molecule type" value="Genomic_DNA"/>
</dbReference>
<protein>
    <recommendedName>
        <fullName evidence="3">Transglycosylase SLT domain-containing protein</fullName>
    </recommendedName>
</protein>
<dbReference type="GO" id="GO:0008933">
    <property type="term" value="F:peptidoglycan lytic transglycosylase activity"/>
    <property type="evidence" value="ECO:0007669"/>
    <property type="project" value="InterPro"/>
</dbReference>